<feature type="domain" description="Calcium channel YVC1-like C-terminal transmembrane" evidence="3">
    <location>
        <begin position="301"/>
        <end position="597"/>
    </location>
</feature>
<dbReference type="PANTHER" id="PTHR35859:SF5">
    <property type="entry name" value="ION TRANSPORT DOMAIN-CONTAINING PROTEIN"/>
    <property type="match status" value="1"/>
</dbReference>
<evidence type="ECO:0000313" key="5">
    <source>
        <dbReference type="Proteomes" id="UP001172159"/>
    </source>
</evidence>
<feature type="transmembrane region" description="Helical" evidence="2">
    <location>
        <begin position="387"/>
        <end position="409"/>
    </location>
</feature>
<proteinExistence type="predicted"/>
<sequence>MPIRVKSRAPQGGQRTESLRTPSPRHKFGFVAELPDISEEDTFREVVKKLSIYIADTVQLPSTFEQLRTTAAGDGLRALVDHLGRTCTHPAIVNALLALKWHYGTSVEDKGLMDARANACEIVAWRFLTHLSEREAVDYCLYEIPDSKGVERSSPSDEEEGEIDEHSALLAQALHSSTGSSRRTPQNASTKRNLLLNSISRLTMSMSADDEDGEGEGEDPTANFTNLNALEIAAIADAKRFLSQNVVQKIITGIWEGSIIFWKDLSVHSEKKPQFYNPNTADPFSRLRVPKYLKSFEVLFFITFLFLYYGVLLERDPTRITPLEIFLYLWFAAFALDELSEWIDAGSIFYATDIWNVFDMAMIAIGAVYVVLRIVGLETQNPELVDLSFNVLALEALFMVPRVFSILSLSPYWGTLIPCLKEMGKDFIKFMVLVVVIYFGFLTTFSLLGRHHLSLHKMVMNLTKIFFGSSFVGFELMDQMDTFLGPPLMIIFITLSSILLTGSLTGMLSNSFSRVITHAREEYLYVYSVYVLEASTSNRLTHFYPPFNLLAVLIFRPLRLFLPSDNKFRKARILLLKATHLPIVAVIEFYEWLTINSSKGTQYSGFRGPRQAVIGSPHPTVAKRFAQSRLSNSSLRPDNNPLGQLRPPAISAISEGAIHGRRAQQQAADEAVEGRAFGQNDTDVEVRIADLTAKIDRLTELVLMLQTQSSTTLGNVGVA</sequence>
<gene>
    <name evidence="4" type="ORF">B0T21DRAFT_280066</name>
</gene>
<feature type="transmembrane region" description="Helical" evidence="2">
    <location>
        <begin position="296"/>
        <end position="313"/>
    </location>
</feature>
<keyword evidence="2" id="KW-1133">Transmembrane helix</keyword>
<evidence type="ECO:0000313" key="4">
    <source>
        <dbReference type="EMBL" id="KAK0744905.1"/>
    </source>
</evidence>
<evidence type="ECO:0000256" key="2">
    <source>
        <dbReference type="SAM" id="Phobius"/>
    </source>
</evidence>
<dbReference type="PANTHER" id="PTHR35859">
    <property type="entry name" value="NONSELECTIVE CATION CHANNEL PROTEIN"/>
    <property type="match status" value="1"/>
</dbReference>
<feature type="transmembrane region" description="Helical" evidence="2">
    <location>
        <begin position="430"/>
        <end position="449"/>
    </location>
</feature>
<dbReference type="InterPro" id="IPR052971">
    <property type="entry name" value="TRP_calcium_channel"/>
</dbReference>
<keyword evidence="2" id="KW-0472">Membrane</keyword>
<feature type="region of interest" description="Disordered" evidence="1">
    <location>
        <begin position="1"/>
        <end position="24"/>
    </location>
</feature>
<accession>A0AA40ET49</accession>
<keyword evidence="5" id="KW-1185">Reference proteome</keyword>
<protein>
    <recommendedName>
        <fullName evidence="3">Calcium channel YVC1-like C-terminal transmembrane domain-containing protein</fullName>
    </recommendedName>
</protein>
<comment type="caution">
    <text evidence="4">The sequence shown here is derived from an EMBL/GenBank/DDBJ whole genome shotgun (WGS) entry which is preliminary data.</text>
</comment>
<keyword evidence="2" id="KW-0812">Transmembrane</keyword>
<dbReference type="InterPro" id="IPR056336">
    <property type="entry name" value="YVC1_C"/>
</dbReference>
<reference evidence="4" key="1">
    <citation type="submission" date="2023-06" db="EMBL/GenBank/DDBJ databases">
        <title>Genome-scale phylogeny and comparative genomics of the fungal order Sordariales.</title>
        <authorList>
            <consortium name="Lawrence Berkeley National Laboratory"/>
            <person name="Hensen N."/>
            <person name="Bonometti L."/>
            <person name="Westerberg I."/>
            <person name="Brannstrom I.O."/>
            <person name="Guillou S."/>
            <person name="Cros-Aarteil S."/>
            <person name="Calhoun S."/>
            <person name="Haridas S."/>
            <person name="Kuo A."/>
            <person name="Mondo S."/>
            <person name="Pangilinan J."/>
            <person name="Riley R."/>
            <person name="Labutti K."/>
            <person name="Andreopoulos B."/>
            <person name="Lipzen A."/>
            <person name="Chen C."/>
            <person name="Yanf M."/>
            <person name="Daum C."/>
            <person name="Ng V."/>
            <person name="Clum A."/>
            <person name="Steindorff A."/>
            <person name="Ohm R."/>
            <person name="Martin F."/>
            <person name="Silar P."/>
            <person name="Natvig D."/>
            <person name="Lalanne C."/>
            <person name="Gautier V."/>
            <person name="Ament-Velasquez S.L."/>
            <person name="Kruys A."/>
            <person name="Hutchinson M.I."/>
            <person name="Powell A.J."/>
            <person name="Barry K."/>
            <person name="Miller A.N."/>
            <person name="Grigoriev I.V."/>
            <person name="Debuchy R."/>
            <person name="Gladieux P."/>
            <person name="Thoren M.H."/>
            <person name="Johannesson H."/>
        </authorList>
    </citation>
    <scope>NUCLEOTIDE SEQUENCE</scope>
    <source>
        <strain evidence="4">CBS 540.89</strain>
    </source>
</reference>
<dbReference type="Proteomes" id="UP001172159">
    <property type="component" value="Unassembled WGS sequence"/>
</dbReference>
<feature type="transmembrane region" description="Helical" evidence="2">
    <location>
        <begin position="355"/>
        <end position="375"/>
    </location>
</feature>
<feature type="transmembrane region" description="Helical" evidence="2">
    <location>
        <begin position="488"/>
        <end position="508"/>
    </location>
</feature>
<organism evidence="4 5">
    <name type="scientific">Apiosordaria backusii</name>
    <dbReference type="NCBI Taxonomy" id="314023"/>
    <lineage>
        <taxon>Eukaryota</taxon>
        <taxon>Fungi</taxon>
        <taxon>Dikarya</taxon>
        <taxon>Ascomycota</taxon>
        <taxon>Pezizomycotina</taxon>
        <taxon>Sordariomycetes</taxon>
        <taxon>Sordariomycetidae</taxon>
        <taxon>Sordariales</taxon>
        <taxon>Lasiosphaeriaceae</taxon>
        <taxon>Apiosordaria</taxon>
    </lineage>
</organism>
<dbReference type="EMBL" id="JAUKTV010000002">
    <property type="protein sequence ID" value="KAK0744905.1"/>
    <property type="molecule type" value="Genomic_DNA"/>
</dbReference>
<dbReference type="AlphaFoldDB" id="A0AA40ET49"/>
<evidence type="ECO:0000259" key="3">
    <source>
        <dbReference type="Pfam" id="PF23317"/>
    </source>
</evidence>
<evidence type="ECO:0000256" key="1">
    <source>
        <dbReference type="SAM" id="MobiDB-lite"/>
    </source>
</evidence>
<dbReference type="Pfam" id="PF23317">
    <property type="entry name" value="YVC1_C"/>
    <property type="match status" value="1"/>
</dbReference>
<name>A0AA40ET49_9PEZI</name>